<sequence length="132" mass="14647">MESGVEVGRGEGVLIRCILPHMESNFELGDKYNVLLKENTVKGAFGDSNMAALHYQNLMVGTNNNAEHAMEDEPDPREVKIYVDNIISGAIVRVQEENPRAFKNKISPTSCGAERDMMKQRHGKETGNKQVG</sequence>
<dbReference type="AlphaFoldDB" id="A0A8B8DUE8"/>
<dbReference type="KEGG" id="cvn:111129687"/>
<evidence type="ECO:0000313" key="2">
    <source>
        <dbReference type="Proteomes" id="UP000694844"/>
    </source>
</evidence>
<evidence type="ECO:0000256" key="1">
    <source>
        <dbReference type="SAM" id="MobiDB-lite"/>
    </source>
</evidence>
<proteinExistence type="predicted"/>
<dbReference type="RefSeq" id="XP_022331857.1">
    <property type="nucleotide sequence ID" value="XM_022476149.1"/>
</dbReference>
<reference evidence="3" key="1">
    <citation type="submission" date="2025-08" db="UniProtKB">
        <authorList>
            <consortium name="RefSeq"/>
        </authorList>
    </citation>
    <scope>IDENTIFICATION</scope>
    <source>
        <tissue evidence="3">Whole sample</tissue>
    </source>
</reference>
<organism evidence="2 3">
    <name type="scientific">Crassostrea virginica</name>
    <name type="common">Eastern oyster</name>
    <dbReference type="NCBI Taxonomy" id="6565"/>
    <lineage>
        <taxon>Eukaryota</taxon>
        <taxon>Metazoa</taxon>
        <taxon>Spiralia</taxon>
        <taxon>Lophotrochozoa</taxon>
        <taxon>Mollusca</taxon>
        <taxon>Bivalvia</taxon>
        <taxon>Autobranchia</taxon>
        <taxon>Pteriomorphia</taxon>
        <taxon>Ostreida</taxon>
        <taxon>Ostreoidea</taxon>
        <taxon>Ostreidae</taxon>
        <taxon>Crassostrea</taxon>
    </lineage>
</organism>
<evidence type="ECO:0000313" key="3">
    <source>
        <dbReference type="RefSeq" id="XP_022331857.1"/>
    </source>
</evidence>
<name>A0A8B8DUE8_CRAVI</name>
<feature type="region of interest" description="Disordered" evidence="1">
    <location>
        <begin position="103"/>
        <end position="132"/>
    </location>
</feature>
<dbReference type="Proteomes" id="UP000694844">
    <property type="component" value="Chromosome 4"/>
</dbReference>
<keyword evidence="2" id="KW-1185">Reference proteome</keyword>
<gene>
    <name evidence="3" type="primary">LOC111129687</name>
</gene>
<dbReference type="GeneID" id="111129687"/>
<feature type="compositionally biased region" description="Basic and acidic residues" evidence="1">
    <location>
        <begin position="113"/>
        <end position="132"/>
    </location>
</feature>
<protein>
    <submittedName>
        <fullName evidence="3">Uncharacterized protein LOC111129687</fullName>
    </submittedName>
</protein>
<accession>A0A8B8DUE8</accession>